<sequence length="107" mass="12748">MRQIIRIILLFCLLALISAKYIEHKQQQNDDSEETSFELDADFINLPQRAHTKRESEVSEVSRPTRELTFRAHFYNLLMNILDTIQSSTKRDIRRAKEQELQKHSFI</sequence>
<feature type="chain" id="PRO_5012588455" evidence="1">
    <location>
        <begin position="20"/>
        <end position="107"/>
    </location>
</feature>
<proteinExistence type="predicted"/>
<name>A0A1J1IBE2_9DIPT</name>
<gene>
    <name evidence="2" type="ORF">CLUMA_CG010919</name>
</gene>
<accession>A0A1J1IBE2</accession>
<organism evidence="2 3">
    <name type="scientific">Clunio marinus</name>
    <dbReference type="NCBI Taxonomy" id="568069"/>
    <lineage>
        <taxon>Eukaryota</taxon>
        <taxon>Metazoa</taxon>
        <taxon>Ecdysozoa</taxon>
        <taxon>Arthropoda</taxon>
        <taxon>Hexapoda</taxon>
        <taxon>Insecta</taxon>
        <taxon>Pterygota</taxon>
        <taxon>Neoptera</taxon>
        <taxon>Endopterygota</taxon>
        <taxon>Diptera</taxon>
        <taxon>Nematocera</taxon>
        <taxon>Chironomoidea</taxon>
        <taxon>Chironomidae</taxon>
        <taxon>Clunio</taxon>
    </lineage>
</organism>
<dbReference type="EMBL" id="CVRI01000047">
    <property type="protein sequence ID" value="CRK97531.1"/>
    <property type="molecule type" value="Genomic_DNA"/>
</dbReference>
<feature type="signal peptide" evidence="1">
    <location>
        <begin position="1"/>
        <end position="19"/>
    </location>
</feature>
<evidence type="ECO:0000256" key="1">
    <source>
        <dbReference type="SAM" id="SignalP"/>
    </source>
</evidence>
<reference evidence="2 3" key="1">
    <citation type="submission" date="2015-04" db="EMBL/GenBank/DDBJ databases">
        <authorList>
            <person name="Syromyatnikov M.Y."/>
            <person name="Popov V.N."/>
        </authorList>
    </citation>
    <scope>NUCLEOTIDE SEQUENCE [LARGE SCALE GENOMIC DNA]</scope>
</reference>
<evidence type="ECO:0000313" key="2">
    <source>
        <dbReference type="EMBL" id="CRK97531.1"/>
    </source>
</evidence>
<evidence type="ECO:0000313" key="3">
    <source>
        <dbReference type="Proteomes" id="UP000183832"/>
    </source>
</evidence>
<dbReference type="Proteomes" id="UP000183832">
    <property type="component" value="Unassembled WGS sequence"/>
</dbReference>
<keyword evidence="1" id="KW-0732">Signal</keyword>
<keyword evidence="3" id="KW-1185">Reference proteome</keyword>
<dbReference type="AlphaFoldDB" id="A0A1J1IBE2"/>
<protein>
    <submittedName>
        <fullName evidence="2">CLUMA_CG010919, isoform A</fullName>
    </submittedName>
</protein>